<comment type="caution">
    <text evidence="8">The sequence shown here is derived from an EMBL/GenBank/DDBJ whole genome shotgun (WGS) entry which is preliminary data.</text>
</comment>
<protein>
    <recommendedName>
        <fullName evidence="10">MFS transporter</fullName>
    </recommendedName>
</protein>
<dbReference type="STRING" id="2064.TR51_12760"/>
<feature type="transmembrane region" description="Helical" evidence="7">
    <location>
        <begin position="122"/>
        <end position="142"/>
    </location>
</feature>
<feature type="transmembrane region" description="Helical" evidence="7">
    <location>
        <begin position="38"/>
        <end position="59"/>
    </location>
</feature>
<reference evidence="8 9" key="1">
    <citation type="submission" date="2015-02" db="EMBL/GenBank/DDBJ databases">
        <title>Draft genome sequence of Kitasatospora griseola MF730-N6, a bafilomycin, terpentecin and satosporin producer.</title>
        <authorList>
            <person name="Arens J.C."/>
            <person name="Haltli B."/>
            <person name="Kerr R.G."/>
        </authorList>
    </citation>
    <scope>NUCLEOTIDE SEQUENCE [LARGE SCALE GENOMIC DNA]</scope>
    <source>
        <strain evidence="8 9">MF730-N6</strain>
    </source>
</reference>
<feature type="transmembrane region" description="Helical" evidence="7">
    <location>
        <begin position="239"/>
        <end position="257"/>
    </location>
</feature>
<gene>
    <name evidence="8" type="ORF">TR51_12760</name>
</gene>
<dbReference type="EMBL" id="JXZB01000002">
    <property type="protein sequence ID" value="KIQ64947.1"/>
    <property type="molecule type" value="Genomic_DNA"/>
</dbReference>
<proteinExistence type="predicted"/>
<dbReference type="OrthoDB" id="4544213at2"/>
<evidence type="ECO:0000256" key="6">
    <source>
        <dbReference type="ARBA" id="ARBA00023136"/>
    </source>
</evidence>
<feature type="transmembrane region" description="Helical" evidence="7">
    <location>
        <begin position="95"/>
        <end position="116"/>
    </location>
</feature>
<dbReference type="Gene3D" id="1.20.1250.20">
    <property type="entry name" value="MFS general substrate transporter like domains"/>
    <property type="match status" value="1"/>
</dbReference>
<dbReference type="RefSeq" id="WP_043910876.1">
    <property type="nucleotide sequence ID" value="NZ_JXZB01000002.1"/>
</dbReference>
<dbReference type="InterPro" id="IPR011701">
    <property type="entry name" value="MFS"/>
</dbReference>
<sequence length="416" mass="42146">MTTHLEADTRPAEDRRALRRFRLVGANPMFRRLWIGQFTSELGSSMSVLAVPLLAVAVTGSPRKASVLATLGFLTIWLTAVPCGQLADRISPRRLMLACDTVRLAAVTAVAVWTLAGGPPMWLLAVTTVVSGTALTAFGPAAGKMLRTLVPADQLPEAVAANQVRGYSASIVGPAAGGALFGLARAVPFLADAASYLVSLACVRGLPSGAGDAPTARGWPRLREGLAVIRRTPFLRGSLAYSVPGNLAVSMLMYILLLRPGAAGGGTGLAFSAAAVCGLLGSLVAAGAHRRFGLWRLMAATAGLRLLAALAAAFIGGQLGPAAALATVLLLAPVVGAALGTTTLLVVDHGVYGRVTGTTSFIGGALQPLAPLAAGALLQSAGATAALTVVAGLFGLALTAVLAGRRSLDVAVQEPE</sequence>
<accession>A0A0D0PX54</accession>
<feature type="transmembrane region" description="Helical" evidence="7">
    <location>
        <begin position="322"/>
        <end position="347"/>
    </location>
</feature>
<keyword evidence="4 7" id="KW-0812">Transmembrane</keyword>
<dbReference type="GO" id="GO:0005886">
    <property type="term" value="C:plasma membrane"/>
    <property type="evidence" value="ECO:0007669"/>
    <property type="project" value="UniProtKB-SubCell"/>
</dbReference>
<dbReference type="SUPFAM" id="SSF103473">
    <property type="entry name" value="MFS general substrate transporter"/>
    <property type="match status" value="1"/>
</dbReference>
<evidence type="ECO:0008006" key="10">
    <source>
        <dbReference type="Google" id="ProtNLM"/>
    </source>
</evidence>
<keyword evidence="2" id="KW-0813">Transport</keyword>
<evidence type="ECO:0000256" key="3">
    <source>
        <dbReference type="ARBA" id="ARBA00022475"/>
    </source>
</evidence>
<feature type="transmembrane region" description="Helical" evidence="7">
    <location>
        <begin position="384"/>
        <end position="403"/>
    </location>
</feature>
<keyword evidence="6 7" id="KW-0472">Membrane</keyword>
<dbReference type="CDD" id="cd06173">
    <property type="entry name" value="MFS_MefA_like"/>
    <property type="match status" value="1"/>
</dbReference>
<dbReference type="InterPro" id="IPR036259">
    <property type="entry name" value="MFS_trans_sf"/>
</dbReference>
<evidence type="ECO:0000256" key="4">
    <source>
        <dbReference type="ARBA" id="ARBA00022692"/>
    </source>
</evidence>
<dbReference type="GO" id="GO:0022857">
    <property type="term" value="F:transmembrane transporter activity"/>
    <property type="evidence" value="ECO:0007669"/>
    <property type="project" value="InterPro"/>
</dbReference>
<organism evidence="8 9">
    <name type="scientific">Kitasatospora griseola</name>
    <name type="common">Streptomyces griseolosporeus</name>
    <dbReference type="NCBI Taxonomy" id="2064"/>
    <lineage>
        <taxon>Bacteria</taxon>
        <taxon>Bacillati</taxon>
        <taxon>Actinomycetota</taxon>
        <taxon>Actinomycetes</taxon>
        <taxon>Kitasatosporales</taxon>
        <taxon>Streptomycetaceae</taxon>
        <taxon>Kitasatospora</taxon>
    </lineage>
</organism>
<evidence type="ECO:0000313" key="8">
    <source>
        <dbReference type="EMBL" id="KIQ64947.1"/>
    </source>
</evidence>
<dbReference type="PATRIC" id="fig|2064.6.peg.2743"/>
<dbReference type="PANTHER" id="PTHR23513:SF9">
    <property type="entry name" value="ENTEROBACTIN EXPORTER ENTS"/>
    <property type="match status" value="1"/>
</dbReference>
<dbReference type="PANTHER" id="PTHR23513">
    <property type="entry name" value="INTEGRAL MEMBRANE EFFLUX PROTEIN-RELATED"/>
    <property type="match status" value="1"/>
</dbReference>
<keyword evidence="5 7" id="KW-1133">Transmembrane helix</keyword>
<dbReference type="Proteomes" id="UP000032066">
    <property type="component" value="Unassembled WGS sequence"/>
</dbReference>
<comment type="subcellular location">
    <subcellularLocation>
        <location evidence="1">Cell inner membrane</location>
        <topology evidence="1">Multi-pass membrane protein</topology>
    </subcellularLocation>
</comment>
<feature type="transmembrane region" description="Helical" evidence="7">
    <location>
        <begin position="295"/>
        <end position="316"/>
    </location>
</feature>
<evidence type="ECO:0000256" key="5">
    <source>
        <dbReference type="ARBA" id="ARBA00022989"/>
    </source>
</evidence>
<feature type="transmembrane region" description="Helical" evidence="7">
    <location>
        <begin position="359"/>
        <end position="378"/>
    </location>
</feature>
<evidence type="ECO:0000256" key="1">
    <source>
        <dbReference type="ARBA" id="ARBA00004429"/>
    </source>
</evidence>
<feature type="transmembrane region" description="Helical" evidence="7">
    <location>
        <begin position="269"/>
        <end position="288"/>
    </location>
</feature>
<keyword evidence="3" id="KW-1003">Cell membrane</keyword>
<dbReference type="Pfam" id="PF07690">
    <property type="entry name" value="MFS_1"/>
    <property type="match status" value="1"/>
</dbReference>
<evidence type="ECO:0000313" key="9">
    <source>
        <dbReference type="Proteomes" id="UP000032066"/>
    </source>
</evidence>
<name>A0A0D0PX54_KITGR</name>
<feature type="transmembrane region" description="Helical" evidence="7">
    <location>
        <begin position="65"/>
        <end position="83"/>
    </location>
</feature>
<evidence type="ECO:0000256" key="2">
    <source>
        <dbReference type="ARBA" id="ARBA00022448"/>
    </source>
</evidence>
<evidence type="ECO:0000256" key="7">
    <source>
        <dbReference type="SAM" id="Phobius"/>
    </source>
</evidence>
<dbReference type="AlphaFoldDB" id="A0A0D0PX54"/>
<keyword evidence="9" id="KW-1185">Reference proteome</keyword>